<reference evidence="5" key="1">
    <citation type="journal article" date="2023" name="Nat. Microbiol.">
        <title>Babesia duncani multi-omics identifies virulence factors and drug targets.</title>
        <authorList>
            <person name="Singh P."/>
            <person name="Lonardi S."/>
            <person name="Liang Q."/>
            <person name="Vydyam P."/>
            <person name="Khabirova E."/>
            <person name="Fang T."/>
            <person name="Gihaz S."/>
            <person name="Thekkiniath J."/>
            <person name="Munshi M."/>
            <person name="Abel S."/>
            <person name="Ciampossin L."/>
            <person name="Batugedara G."/>
            <person name="Gupta M."/>
            <person name="Lu X.M."/>
            <person name="Lenz T."/>
            <person name="Chakravarty S."/>
            <person name="Cornillot E."/>
            <person name="Hu Y."/>
            <person name="Ma W."/>
            <person name="Gonzalez L.M."/>
            <person name="Sanchez S."/>
            <person name="Estrada K."/>
            <person name="Sanchez-Flores A."/>
            <person name="Montero E."/>
            <person name="Harb O.S."/>
            <person name="Le Roch K.G."/>
            <person name="Mamoun C.B."/>
        </authorList>
    </citation>
    <scope>NUCLEOTIDE SEQUENCE</scope>
    <source>
        <strain evidence="5">WA1</strain>
    </source>
</reference>
<keyword evidence="1" id="KW-0479">Metal-binding</keyword>
<keyword evidence="2" id="KW-0863">Zinc-finger</keyword>
<dbReference type="Proteomes" id="UP001214638">
    <property type="component" value="Unassembled WGS sequence"/>
</dbReference>
<gene>
    <name evidence="5" type="ORF">BdWA1_002652</name>
</gene>
<keyword evidence="3" id="KW-0862">Zinc</keyword>
<keyword evidence="6" id="KW-1185">Reference proteome</keyword>
<evidence type="ECO:0000313" key="6">
    <source>
        <dbReference type="Proteomes" id="UP001214638"/>
    </source>
</evidence>
<evidence type="ECO:0000313" key="5">
    <source>
        <dbReference type="EMBL" id="KAK2196053.1"/>
    </source>
</evidence>
<dbReference type="GO" id="GO:0008270">
    <property type="term" value="F:zinc ion binding"/>
    <property type="evidence" value="ECO:0007669"/>
    <property type="project" value="UniProtKB-KW"/>
</dbReference>
<evidence type="ECO:0000256" key="3">
    <source>
        <dbReference type="ARBA" id="ARBA00022833"/>
    </source>
</evidence>
<dbReference type="KEGG" id="bdw:94336949"/>
<accession>A0AAD9PJM1</accession>
<proteinExistence type="predicted"/>
<dbReference type="InterPro" id="IPR002893">
    <property type="entry name" value="Znf_MYND"/>
</dbReference>
<dbReference type="RefSeq" id="XP_067802895.1">
    <property type="nucleotide sequence ID" value="XM_067947673.1"/>
</dbReference>
<evidence type="ECO:0000256" key="1">
    <source>
        <dbReference type="ARBA" id="ARBA00022723"/>
    </source>
</evidence>
<dbReference type="Pfam" id="PF01753">
    <property type="entry name" value="zf-MYND"/>
    <property type="match status" value="1"/>
</dbReference>
<sequence>MEGFYRNLAHNSLSQLETPIHSTNTRNKNKDDANDRIQVAENEVEILKDLFFRYNIPPGKDCATICIEKHHDLKFWALVTHDMGISIMRTLFSLDLPYQDQMHFTNIGYFIKSKFNNENFELFNYITGIKNQVATLLLSGMIENRIPGSLRLILRCNGYQFFEHRINTLLSLEFDKIDTMALSYNLKALSIIFPYLLEYKEVKLSRICYKFITSGLWKFMWIDLGTVLRKRADSDSDLRACTNEGTLFISFLDLLSVVFYGSRGPGLLKRLYESCSASLWETVCTLIAWGIDLEVLTRVISFVADLLVLGISDSCVHCIPPLYMKKLLLVVSDVESIAREYCNELNNKLFDTRNSLVEYHARIALEMLTKLKAVLMTENKGEFDTLYSISFMAINTLTIPILDSSHTLSTKKGIFKEQRQFPRILPCFNNKCSRVYHVELPEYHLDQSDMDFFYCKGCGIPSYCSESCAKQHWFHSHKSVFCLHVSL</sequence>
<feature type="domain" description="MYND-type" evidence="4">
    <location>
        <begin position="450"/>
        <end position="479"/>
    </location>
</feature>
<dbReference type="GeneID" id="94336949"/>
<comment type="caution">
    <text evidence="5">The sequence shown here is derived from an EMBL/GenBank/DDBJ whole genome shotgun (WGS) entry which is preliminary data.</text>
</comment>
<name>A0AAD9PJM1_9APIC</name>
<dbReference type="EMBL" id="JALLKP010000003">
    <property type="protein sequence ID" value="KAK2196053.1"/>
    <property type="molecule type" value="Genomic_DNA"/>
</dbReference>
<evidence type="ECO:0000256" key="2">
    <source>
        <dbReference type="ARBA" id="ARBA00022771"/>
    </source>
</evidence>
<organism evidence="5 6">
    <name type="scientific">Babesia duncani</name>
    <dbReference type="NCBI Taxonomy" id="323732"/>
    <lineage>
        <taxon>Eukaryota</taxon>
        <taxon>Sar</taxon>
        <taxon>Alveolata</taxon>
        <taxon>Apicomplexa</taxon>
        <taxon>Aconoidasida</taxon>
        <taxon>Piroplasmida</taxon>
        <taxon>Babesiidae</taxon>
        <taxon>Babesia</taxon>
    </lineage>
</organism>
<dbReference type="AlphaFoldDB" id="A0AAD9PJM1"/>
<protein>
    <recommendedName>
        <fullName evidence="4">MYND-type domain-containing protein</fullName>
    </recommendedName>
</protein>
<evidence type="ECO:0000259" key="4">
    <source>
        <dbReference type="Pfam" id="PF01753"/>
    </source>
</evidence>